<evidence type="ECO:0000313" key="6">
    <source>
        <dbReference type="Proteomes" id="UP001201812"/>
    </source>
</evidence>
<dbReference type="Gene3D" id="1.10.275.10">
    <property type="entry name" value="Fumarase/aspartase (N-terminal domain)"/>
    <property type="match status" value="1"/>
</dbReference>
<dbReference type="CDD" id="cd01359">
    <property type="entry name" value="Argininosuccinate_lyase"/>
    <property type="match status" value="1"/>
</dbReference>
<dbReference type="GO" id="GO:0004056">
    <property type="term" value="F:argininosuccinate lyase activity"/>
    <property type="evidence" value="ECO:0007669"/>
    <property type="project" value="InterPro"/>
</dbReference>
<dbReference type="GO" id="GO:0042450">
    <property type="term" value="P:L-arginine biosynthetic process via ornithine"/>
    <property type="evidence" value="ECO:0007669"/>
    <property type="project" value="InterPro"/>
</dbReference>
<evidence type="ECO:0000256" key="2">
    <source>
        <dbReference type="SAM" id="MobiDB-lite"/>
    </source>
</evidence>
<dbReference type="Pfam" id="PF00206">
    <property type="entry name" value="Lyase_1"/>
    <property type="match status" value="2"/>
</dbReference>
<proteinExistence type="inferred from homology"/>
<dbReference type="InterPro" id="IPR020557">
    <property type="entry name" value="Fumarate_lyase_CS"/>
</dbReference>
<dbReference type="GO" id="GO:0005829">
    <property type="term" value="C:cytosol"/>
    <property type="evidence" value="ECO:0007669"/>
    <property type="project" value="TreeGrafter"/>
</dbReference>
<dbReference type="Gene3D" id="1.20.200.10">
    <property type="entry name" value="Fumarase/aspartase (Central domain)"/>
    <property type="match status" value="2"/>
</dbReference>
<dbReference type="InterPro" id="IPR024083">
    <property type="entry name" value="Fumarase/histidase_N"/>
</dbReference>
<dbReference type="FunFam" id="1.10.275.10:FF:000002">
    <property type="entry name" value="Argininosuccinate lyase"/>
    <property type="match status" value="1"/>
</dbReference>
<dbReference type="InterPro" id="IPR008948">
    <property type="entry name" value="L-Aspartase-like"/>
</dbReference>
<dbReference type="PRINTS" id="PR00149">
    <property type="entry name" value="FUMRATELYASE"/>
</dbReference>
<reference evidence="5" key="1">
    <citation type="submission" date="2022-01" db="EMBL/GenBank/DDBJ databases">
        <title>Genome Sequence Resource for Two Populations of Ditylenchus destructor, the Migratory Endoparasitic Phytonematode.</title>
        <authorList>
            <person name="Zhang H."/>
            <person name="Lin R."/>
            <person name="Xie B."/>
        </authorList>
    </citation>
    <scope>NUCLEOTIDE SEQUENCE</scope>
    <source>
        <strain evidence="5">BazhouSP</strain>
    </source>
</reference>
<dbReference type="EMBL" id="JAKKPZ010000914">
    <property type="protein sequence ID" value="KAI1691519.1"/>
    <property type="molecule type" value="Genomic_DNA"/>
</dbReference>
<organism evidence="5 6">
    <name type="scientific">Ditylenchus destructor</name>
    <dbReference type="NCBI Taxonomy" id="166010"/>
    <lineage>
        <taxon>Eukaryota</taxon>
        <taxon>Metazoa</taxon>
        <taxon>Ecdysozoa</taxon>
        <taxon>Nematoda</taxon>
        <taxon>Chromadorea</taxon>
        <taxon>Rhabditida</taxon>
        <taxon>Tylenchina</taxon>
        <taxon>Tylenchomorpha</taxon>
        <taxon>Sphaerularioidea</taxon>
        <taxon>Anguinidae</taxon>
        <taxon>Anguininae</taxon>
        <taxon>Ditylenchus</taxon>
    </lineage>
</organism>
<dbReference type="Proteomes" id="UP001201812">
    <property type="component" value="Unassembled WGS sequence"/>
</dbReference>
<dbReference type="InterPro" id="IPR000362">
    <property type="entry name" value="Fumarate_lyase_fam"/>
</dbReference>
<keyword evidence="6" id="KW-1185">Reference proteome</keyword>
<dbReference type="HAMAP" id="MF_00006">
    <property type="entry name" value="Arg_succ_lyase"/>
    <property type="match status" value="1"/>
</dbReference>
<dbReference type="PRINTS" id="PR00145">
    <property type="entry name" value="ARGSUCLYASE"/>
</dbReference>
<dbReference type="NCBIfam" id="TIGR00838">
    <property type="entry name" value="argH"/>
    <property type="match status" value="1"/>
</dbReference>
<dbReference type="FunFam" id="1.20.200.10:FF:000002">
    <property type="entry name" value="Argininosuccinate lyase"/>
    <property type="match status" value="1"/>
</dbReference>
<evidence type="ECO:0000259" key="3">
    <source>
        <dbReference type="Pfam" id="PF00206"/>
    </source>
</evidence>
<protein>
    <submittedName>
        <fullName evidence="5">Lyase domain-containing protein</fullName>
    </submittedName>
</protein>
<dbReference type="PROSITE" id="PS00163">
    <property type="entry name" value="FUMARATE_LYASES"/>
    <property type="match status" value="1"/>
</dbReference>
<dbReference type="InterPro" id="IPR029419">
    <property type="entry name" value="Arg_succ_lyase_C"/>
</dbReference>
<comment type="caution">
    <text evidence="5">The sequence shown here is derived from an EMBL/GenBank/DDBJ whole genome shotgun (WGS) entry which is preliminary data.</text>
</comment>
<feature type="domain" description="Fumarate lyase N-terminal" evidence="3">
    <location>
        <begin position="190"/>
        <end position="290"/>
    </location>
</feature>
<dbReference type="Gene3D" id="1.10.40.30">
    <property type="entry name" value="Fumarase/aspartase (C-terminal domain)"/>
    <property type="match status" value="1"/>
</dbReference>
<dbReference type="InterPro" id="IPR022761">
    <property type="entry name" value="Fumarate_lyase_N"/>
</dbReference>
<evidence type="ECO:0000313" key="5">
    <source>
        <dbReference type="EMBL" id="KAI1691519.1"/>
    </source>
</evidence>
<feature type="domain" description="Fumarate lyase N-terminal" evidence="3">
    <location>
        <begin position="17"/>
        <end position="167"/>
    </location>
</feature>
<dbReference type="PANTHER" id="PTHR43814:SF1">
    <property type="entry name" value="ARGININOSUCCINATE LYASE"/>
    <property type="match status" value="1"/>
</dbReference>
<name>A0AAD4QV75_9BILA</name>
<dbReference type="AlphaFoldDB" id="A0AAD4QV75"/>
<dbReference type="SUPFAM" id="SSF48557">
    <property type="entry name" value="L-aspartase-like"/>
    <property type="match status" value="1"/>
</dbReference>
<dbReference type="InterPro" id="IPR009049">
    <property type="entry name" value="Argininosuccinate_lyase"/>
</dbReference>
<gene>
    <name evidence="5" type="ORF">DdX_21831</name>
</gene>
<evidence type="ECO:0000256" key="1">
    <source>
        <dbReference type="ARBA" id="ARBA00010755"/>
    </source>
</evidence>
<sequence length="446" mass="49140">MTQNQLDKKSEAWSALFSEPMSDLVKRYTSSVFFDKRLWQADIQGSLAHAGMLAAQGIISVQDHAAIERGMAQIRSEIESGAFEWKLDLEDVHLNIEARLTQLVGDAGKRLHTGRSRNDQVATDVRLWLRGEIDLIGDLLVELQKALVDIAEKNVDVILPGFTHLQPRRGAHERGPQARQPPAPGRRRAGGTSYPLDRELVARTLGMDGVCQNSLDAVSDRDFAIEFTSAASLCMVHVSRMSEELILWMSQNFGFIRIADRFCTGSSIMPQKKNPDVPELVRGKSGRVFGALTGLLTLMKGQPLAYNKDNQEDKEPLFDTVDTLKDTLRIFAEMIGGITVKPEAMEAATLRGYATATDLADYLVKKGLPFRDAHETVAHAVKAATSHQVDLAELPLAVLQQFNPSIEKDVYDVLSLRGSLNARNILGGTAPAQVKAQVARHRARLG</sequence>
<feature type="domain" description="Argininosuccinate lyase C-terminal" evidence="4">
    <location>
        <begin position="353"/>
        <end position="421"/>
    </location>
</feature>
<keyword evidence="5" id="KW-0456">Lyase</keyword>
<accession>A0AAD4QV75</accession>
<dbReference type="Pfam" id="PF14698">
    <property type="entry name" value="ASL_C2"/>
    <property type="match status" value="1"/>
</dbReference>
<comment type="similarity">
    <text evidence="1">Belongs to the lyase 1 family. Argininosuccinate lyase subfamily.</text>
</comment>
<evidence type="ECO:0000259" key="4">
    <source>
        <dbReference type="Pfam" id="PF14698"/>
    </source>
</evidence>
<dbReference type="PANTHER" id="PTHR43814">
    <property type="entry name" value="ARGININOSUCCINATE LYASE"/>
    <property type="match status" value="1"/>
</dbReference>
<dbReference type="FunFam" id="1.10.40.30:FF:000001">
    <property type="entry name" value="Argininosuccinate lyase"/>
    <property type="match status" value="1"/>
</dbReference>
<feature type="region of interest" description="Disordered" evidence="2">
    <location>
        <begin position="167"/>
        <end position="193"/>
    </location>
</feature>